<dbReference type="PANTHER" id="PTHR30576">
    <property type="entry name" value="COLANIC BIOSYNTHESIS UDP-GLUCOSE LIPID CARRIER TRANSFERASE"/>
    <property type="match status" value="1"/>
</dbReference>
<dbReference type="SUPFAM" id="SSF52091">
    <property type="entry name" value="SpoIIaa-like"/>
    <property type="match status" value="1"/>
</dbReference>
<accession>A0A977KSQ6</accession>
<proteinExistence type="inferred from homology"/>
<keyword evidence="4" id="KW-0808">Transferase</keyword>
<keyword evidence="2" id="KW-0472">Membrane</keyword>
<feature type="domain" description="STAS" evidence="3">
    <location>
        <begin position="8"/>
        <end position="119"/>
    </location>
</feature>
<reference evidence="4" key="1">
    <citation type="submission" date="2021-04" db="EMBL/GenBank/DDBJ databases">
        <title>Genome sequence of Woronichinia naegeliana from Washington state freshwater lake bloom.</title>
        <authorList>
            <person name="Dreher T.W."/>
        </authorList>
    </citation>
    <scope>NUCLEOTIDE SEQUENCE</scope>
    <source>
        <strain evidence="4">WA131</strain>
    </source>
</reference>
<sequence>MTLEPPASDFAIRFVDQIPVITIPRRLTVLEAIRFKEVSCHLLETDLTSAWLILDFSLTQFMDSSGIGSLVQILRVAKSKNIQLVLLKVNPNVMSVLSMTGLDRVFTLQNSLDPLFSTTLPPHQPDANSAKIIAGTGTGGLQPPKTHPSIRSGLKRAVDIVGALVGLSITGLIFIPIAIAIKLDSKGPIFFAQTRCGWLGKTFKMLKFRSMCRNAEALKSQVPNEVEGAIFKNKNDPRITKVGKFLRQTSLDELPQFWNVLKGEMSLVGTRPPTPEEVDSYEVPAWQRLDVKPGMTGEWQVNGRSKIQNFEDVIKLDLRYQENWSHWYDLQLILKTIFILFHKNSGAV</sequence>
<protein>
    <submittedName>
        <fullName evidence="4">Sugar transferase</fullName>
    </submittedName>
</protein>
<comment type="similarity">
    <text evidence="1">Belongs to the bacterial sugar transferase family.</text>
</comment>
<name>A0A977KSQ6_9CYAN</name>
<keyword evidence="2" id="KW-0812">Transmembrane</keyword>
<evidence type="ECO:0000313" key="4">
    <source>
        <dbReference type="EMBL" id="UXE59104.1"/>
    </source>
</evidence>
<dbReference type="PROSITE" id="PS50801">
    <property type="entry name" value="STAS"/>
    <property type="match status" value="1"/>
</dbReference>
<dbReference type="Pfam" id="PF02397">
    <property type="entry name" value="Bac_transf"/>
    <property type="match status" value="1"/>
</dbReference>
<dbReference type="PANTHER" id="PTHR30576:SF10">
    <property type="entry name" value="SLL5057 PROTEIN"/>
    <property type="match status" value="1"/>
</dbReference>
<feature type="transmembrane region" description="Helical" evidence="2">
    <location>
        <begin position="160"/>
        <end position="181"/>
    </location>
</feature>
<dbReference type="Gene3D" id="3.30.750.24">
    <property type="entry name" value="STAS domain"/>
    <property type="match status" value="1"/>
</dbReference>
<dbReference type="Proteomes" id="UP001065613">
    <property type="component" value="Chromosome"/>
</dbReference>
<evidence type="ECO:0000256" key="1">
    <source>
        <dbReference type="ARBA" id="ARBA00006464"/>
    </source>
</evidence>
<dbReference type="GO" id="GO:0016780">
    <property type="term" value="F:phosphotransferase activity, for other substituted phosphate groups"/>
    <property type="evidence" value="ECO:0007669"/>
    <property type="project" value="TreeGrafter"/>
</dbReference>
<dbReference type="Pfam" id="PF01740">
    <property type="entry name" value="STAS"/>
    <property type="match status" value="1"/>
</dbReference>
<gene>
    <name evidence="4" type="ORF">KA717_24575</name>
</gene>
<evidence type="ECO:0000256" key="2">
    <source>
        <dbReference type="SAM" id="Phobius"/>
    </source>
</evidence>
<dbReference type="AlphaFoldDB" id="A0A977KSQ6"/>
<dbReference type="EMBL" id="CP073041">
    <property type="protein sequence ID" value="UXE59104.1"/>
    <property type="molecule type" value="Genomic_DNA"/>
</dbReference>
<dbReference type="CDD" id="cd07043">
    <property type="entry name" value="STAS_anti-anti-sigma_factors"/>
    <property type="match status" value="1"/>
</dbReference>
<dbReference type="InterPro" id="IPR036513">
    <property type="entry name" value="STAS_dom_sf"/>
</dbReference>
<dbReference type="KEGG" id="wna:KA717_24575"/>
<organism evidence="4">
    <name type="scientific">Woronichinia naegeliana WA131</name>
    <dbReference type="NCBI Taxonomy" id="2824559"/>
    <lineage>
        <taxon>Bacteria</taxon>
        <taxon>Bacillati</taxon>
        <taxon>Cyanobacteriota</taxon>
        <taxon>Cyanophyceae</taxon>
        <taxon>Synechococcales</taxon>
        <taxon>Coelosphaeriaceae</taxon>
        <taxon>Woronichinia</taxon>
    </lineage>
</organism>
<evidence type="ECO:0000259" key="3">
    <source>
        <dbReference type="PROSITE" id="PS50801"/>
    </source>
</evidence>
<dbReference type="InterPro" id="IPR003362">
    <property type="entry name" value="Bact_transf"/>
</dbReference>
<keyword evidence="2" id="KW-1133">Transmembrane helix</keyword>
<dbReference type="InterPro" id="IPR002645">
    <property type="entry name" value="STAS_dom"/>
</dbReference>